<name>A0A9D7HK57_9PROT</name>
<evidence type="ECO:0000256" key="7">
    <source>
        <dbReference type="SAM" id="SignalP"/>
    </source>
</evidence>
<proteinExistence type="inferred from homology"/>
<evidence type="ECO:0000256" key="6">
    <source>
        <dbReference type="ARBA" id="ARBA00047512"/>
    </source>
</evidence>
<organism evidence="9 10">
    <name type="scientific">Candidatus Methylophosphatis roskildensis</name>
    <dbReference type="NCBI Taxonomy" id="2899263"/>
    <lineage>
        <taxon>Bacteria</taxon>
        <taxon>Pseudomonadati</taxon>
        <taxon>Pseudomonadota</taxon>
        <taxon>Betaproteobacteria</taxon>
        <taxon>Nitrosomonadales</taxon>
        <taxon>Sterolibacteriaceae</taxon>
        <taxon>Candidatus Methylophosphatis</taxon>
    </lineage>
</organism>
<keyword evidence="5" id="KW-0378">Hydrolase</keyword>
<keyword evidence="3 7" id="KW-0732">Signal</keyword>
<dbReference type="InterPro" id="IPR030395">
    <property type="entry name" value="GP_PDE_dom"/>
</dbReference>
<dbReference type="PANTHER" id="PTHR43620">
    <property type="entry name" value="GLYCEROPHOSPHORYL DIESTER PHOSPHODIESTERASE"/>
    <property type="match status" value="1"/>
</dbReference>
<dbReference type="PROSITE" id="PS51704">
    <property type="entry name" value="GP_PDE"/>
    <property type="match status" value="1"/>
</dbReference>
<dbReference type="EC" id="3.1.4.46" evidence="2"/>
<reference evidence="9" key="1">
    <citation type="submission" date="2020-10" db="EMBL/GenBank/DDBJ databases">
        <title>Connecting structure to function with the recovery of over 1000 high-quality activated sludge metagenome-assembled genomes encoding full-length rRNA genes using long-read sequencing.</title>
        <authorList>
            <person name="Singleton C.M."/>
            <person name="Petriglieri F."/>
            <person name="Kristensen J.M."/>
            <person name="Kirkegaard R.H."/>
            <person name="Michaelsen T.Y."/>
            <person name="Andersen M.H."/>
            <person name="Karst S.M."/>
            <person name="Dueholm M.S."/>
            <person name="Nielsen P.H."/>
            <person name="Albertsen M."/>
        </authorList>
    </citation>
    <scope>NUCLEOTIDE SEQUENCE</scope>
    <source>
        <strain evidence="9">Bjer_18-Q3-R1-45_BAT3C.347</strain>
    </source>
</reference>
<comment type="caution">
    <text evidence="9">The sequence shown here is derived from an EMBL/GenBank/DDBJ whole genome shotgun (WGS) entry which is preliminary data.</text>
</comment>
<evidence type="ECO:0000259" key="8">
    <source>
        <dbReference type="PROSITE" id="PS51704"/>
    </source>
</evidence>
<dbReference type="SUPFAM" id="SSF51695">
    <property type="entry name" value="PLC-like phosphodiesterases"/>
    <property type="match status" value="1"/>
</dbReference>
<dbReference type="EMBL" id="JADJEV010000003">
    <property type="protein sequence ID" value="MBK6972697.1"/>
    <property type="molecule type" value="Genomic_DNA"/>
</dbReference>
<dbReference type="InterPro" id="IPR017946">
    <property type="entry name" value="PLC-like_Pdiesterase_TIM-brl"/>
</dbReference>
<dbReference type="GO" id="GO:0006071">
    <property type="term" value="P:glycerol metabolic process"/>
    <property type="evidence" value="ECO:0007669"/>
    <property type="project" value="UniProtKB-KW"/>
</dbReference>
<comment type="similarity">
    <text evidence="1">Belongs to the glycerophosphoryl diester phosphodiesterase family.</text>
</comment>
<feature type="domain" description="GP-PDE" evidence="8">
    <location>
        <begin position="75"/>
        <end position="386"/>
    </location>
</feature>
<sequence length="422" mass="46456">MRKFRTIIFAVSVAGALLASAARADDDRSDREDRFNTKSSVQLGPRPFYLVQGMGEGRLKDRLLQCQNGPFYRTSFSIGHRGAAMQFPEHSDVSYRAGARMGAGIVECDVSFTSDGELVCRHSECDLHTTTNIVATDLNSKCSVPWSGPGQNPGPKCCTSDLTLEQFKSLKPKMDASNPAATTPEGYLGGTASWRTDVYTGHAELMSFKDSISLNEKLGVKHTPELKSAENQDRINAIFGSQEVYAQKFIDTLKAAGVSPKNVFAQSFNKADVLYWIENEPAFGKQAVYLDSIDPTVSPPIPRLTFEELAALKKQGVNIFAPPMWALLAVNSAGEVVPSDYAKDIMRAGLDIITWTFERSDLRQGASKAGWYYQFDPEGKAIKTDSDMYKALDVLARKVRILGIFSDWPATVTYYANCMGLK</sequence>
<protein>
    <recommendedName>
        <fullName evidence="2">glycerophosphodiester phosphodiesterase</fullName>
        <ecNumber evidence="2">3.1.4.46</ecNumber>
    </recommendedName>
</protein>
<feature type="chain" id="PRO_5038692357" description="glycerophosphodiester phosphodiesterase" evidence="7">
    <location>
        <begin position="25"/>
        <end position="422"/>
    </location>
</feature>
<gene>
    <name evidence="9" type="ORF">IPH26_06985</name>
</gene>
<accession>A0A9D7HK57</accession>
<evidence type="ECO:0000256" key="4">
    <source>
        <dbReference type="ARBA" id="ARBA00022798"/>
    </source>
</evidence>
<evidence type="ECO:0000256" key="3">
    <source>
        <dbReference type="ARBA" id="ARBA00022729"/>
    </source>
</evidence>
<dbReference type="GO" id="GO:0008889">
    <property type="term" value="F:glycerophosphodiester phosphodiesterase activity"/>
    <property type="evidence" value="ECO:0007669"/>
    <property type="project" value="UniProtKB-EC"/>
</dbReference>
<dbReference type="Proteomes" id="UP000807785">
    <property type="component" value="Unassembled WGS sequence"/>
</dbReference>
<dbReference type="PANTHER" id="PTHR43620:SF7">
    <property type="entry name" value="GLYCEROPHOSPHODIESTER PHOSPHODIESTERASE GDPD5-RELATED"/>
    <property type="match status" value="1"/>
</dbReference>
<evidence type="ECO:0000256" key="1">
    <source>
        <dbReference type="ARBA" id="ARBA00007277"/>
    </source>
</evidence>
<feature type="signal peptide" evidence="7">
    <location>
        <begin position="1"/>
        <end position="24"/>
    </location>
</feature>
<evidence type="ECO:0000256" key="2">
    <source>
        <dbReference type="ARBA" id="ARBA00012247"/>
    </source>
</evidence>
<evidence type="ECO:0000313" key="9">
    <source>
        <dbReference type="EMBL" id="MBK6972697.1"/>
    </source>
</evidence>
<keyword evidence="4" id="KW-0319">Glycerol metabolism</keyword>
<dbReference type="Gene3D" id="3.20.20.190">
    <property type="entry name" value="Phosphatidylinositol (PI) phosphodiesterase"/>
    <property type="match status" value="1"/>
</dbReference>
<evidence type="ECO:0000313" key="10">
    <source>
        <dbReference type="Proteomes" id="UP000807785"/>
    </source>
</evidence>
<evidence type="ECO:0000256" key="5">
    <source>
        <dbReference type="ARBA" id="ARBA00022801"/>
    </source>
</evidence>
<dbReference type="Pfam" id="PF03009">
    <property type="entry name" value="GDPD"/>
    <property type="match status" value="1"/>
</dbReference>
<dbReference type="AlphaFoldDB" id="A0A9D7HK57"/>
<dbReference type="GO" id="GO:0006629">
    <property type="term" value="P:lipid metabolic process"/>
    <property type="evidence" value="ECO:0007669"/>
    <property type="project" value="InterPro"/>
</dbReference>
<comment type="catalytic activity">
    <reaction evidence="6">
        <text>a sn-glycero-3-phosphodiester + H2O = an alcohol + sn-glycerol 3-phosphate + H(+)</text>
        <dbReference type="Rhea" id="RHEA:12969"/>
        <dbReference type="ChEBI" id="CHEBI:15377"/>
        <dbReference type="ChEBI" id="CHEBI:15378"/>
        <dbReference type="ChEBI" id="CHEBI:30879"/>
        <dbReference type="ChEBI" id="CHEBI:57597"/>
        <dbReference type="ChEBI" id="CHEBI:83408"/>
        <dbReference type="EC" id="3.1.4.46"/>
    </reaction>
</comment>